<feature type="transmembrane region" description="Helical" evidence="7">
    <location>
        <begin position="175"/>
        <end position="201"/>
    </location>
</feature>
<dbReference type="SUPFAM" id="SSF161098">
    <property type="entry name" value="MetI-like"/>
    <property type="match status" value="1"/>
</dbReference>
<evidence type="ECO:0000256" key="1">
    <source>
        <dbReference type="ARBA" id="ARBA00004651"/>
    </source>
</evidence>
<keyword evidence="5 7" id="KW-1133">Transmembrane helix</keyword>
<keyword evidence="2 7" id="KW-0813">Transport</keyword>
<feature type="transmembrane region" description="Helical" evidence="7">
    <location>
        <begin position="222"/>
        <end position="244"/>
    </location>
</feature>
<sequence length="312" mass="35278">MKESVAESRNTPSIDLAIPKRKTLNKYLSLILFVLPAFIFYFVFLFIPTIGAGVYSFTNWNGLNPAYDFVGFSNYVEAFTEDMAFRHSFFFTLKYTAFVFVIQNVVALSLALLIESRTRSKGFFRTIFFMPNMISLIISALMFSFIFTNVLPELSQHALLSVLDQPWIGNAKVSFYSILIVSLWQGIGYMMVIYMAALQGVPKQLKEASMIDGANIFQRLRHVILPMIMHAITICSFLTLNGAFKVFDVVYALTQGGPGTSTQVITLNIYEEAFSNNFRFGYANSKAMILFIVVMIITLIQVRVTKGKELEA</sequence>
<dbReference type="Gene3D" id="1.10.3720.10">
    <property type="entry name" value="MetI-like"/>
    <property type="match status" value="1"/>
</dbReference>
<feature type="transmembrane region" description="Helical" evidence="7">
    <location>
        <begin position="95"/>
        <end position="114"/>
    </location>
</feature>
<feature type="transmembrane region" description="Helical" evidence="7">
    <location>
        <begin position="287"/>
        <end position="304"/>
    </location>
</feature>
<comment type="caution">
    <text evidence="9">The sequence shown here is derived from an EMBL/GenBank/DDBJ whole genome shotgun (WGS) entry which is preliminary data.</text>
</comment>
<dbReference type="GO" id="GO:0005886">
    <property type="term" value="C:plasma membrane"/>
    <property type="evidence" value="ECO:0007669"/>
    <property type="project" value="UniProtKB-SubCell"/>
</dbReference>
<evidence type="ECO:0000259" key="8">
    <source>
        <dbReference type="PROSITE" id="PS50928"/>
    </source>
</evidence>
<gene>
    <name evidence="9" type="ORF">KHA91_15495</name>
</gene>
<evidence type="ECO:0000256" key="7">
    <source>
        <dbReference type="RuleBase" id="RU363032"/>
    </source>
</evidence>
<dbReference type="CDD" id="cd06261">
    <property type="entry name" value="TM_PBP2"/>
    <property type="match status" value="1"/>
</dbReference>
<protein>
    <submittedName>
        <fullName evidence="9">Sugar ABC transporter permease</fullName>
    </submittedName>
</protein>
<dbReference type="PANTHER" id="PTHR30193">
    <property type="entry name" value="ABC TRANSPORTER PERMEASE PROTEIN"/>
    <property type="match status" value="1"/>
</dbReference>
<dbReference type="Pfam" id="PF00528">
    <property type="entry name" value="BPD_transp_1"/>
    <property type="match status" value="1"/>
</dbReference>
<evidence type="ECO:0000256" key="6">
    <source>
        <dbReference type="ARBA" id="ARBA00023136"/>
    </source>
</evidence>
<feature type="transmembrane region" description="Helical" evidence="7">
    <location>
        <begin position="126"/>
        <end position="147"/>
    </location>
</feature>
<keyword evidence="4 7" id="KW-0812">Transmembrane</keyword>
<dbReference type="AlphaFoldDB" id="A0A942UMK6"/>
<evidence type="ECO:0000313" key="10">
    <source>
        <dbReference type="Proteomes" id="UP000676456"/>
    </source>
</evidence>
<feature type="domain" description="ABC transmembrane type-1" evidence="8">
    <location>
        <begin position="89"/>
        <end position="301"/>
    </location>
</feature>
<proteinExistence type="inferred from homology"/>
<dbReference type="InterPro" id="IPR051393">
    <property type="entry name" value="ABC_transporter_permease"/>
</dbReference>
<name>A0A942UMK6_9BACI</name>
<accession>A0A942UMK6</accession>
<dbReference type="GO" id="GO:0055085">
    <property type="term" value="P:transmembrane transport"/>
    <property type="evidence" value="ECO:0007669"/>
    <property type="project" value="InterPro"/>
</dbReference>
<evidence type="ECO:0000256" key="4">
    <source>
        <dbReference type="ARBA" id="ARBA00022692"/>
    </source>
</evidence>
<evidence type="ECO:0000256" key="2">
    <source>
        <dbReference type="ARBA" id="ARBA00022448"/>
    </source>
</evidence>
<evidence type="ECO:0000256" key="3">
    <source>
        <dbReference type="ARBA" id="ARBA00022475"/>
    </source>
</evidence>
<keyword evidence="3" id="KW-1003">Cell membrane</keyword>
<dbReference type="PANTHER" id="PTHR30193:SF37">
    <property type="entry name" value="INNER MEMBRANE ABC TRANSPORTER PERMEASE PROTEIN YCJO"/>
    <property type="match status" value="1"/>
</dbReference>
<keyword evidence="10" id="KW-1185">Reference proteome</keyword>
<dbReference type="PROSITE" id="PS50928">
    <property type="entry name" value="ABC_TM1"/>
    <property type="match status" value="1"/>
</dbReference>
<dbReference type="Proteomes" id="UP000676456">
    <property type="component" value="Unassembled WGS sequence"/>
</dbReference>
<organism evidence="9 10">
    <name type="scientific">Lederbergia citrea</name>
    <dbReference type="NCBI Taxonomy" id="2833581"/>
    <lineage>
        <taxon>Bacteria</taxon>
        <taxon>Bacillati</taxon>
        <taxon>Bacillota</taxon>
        <taxon>Bacilli</taxon>
        <taxon>Bacillales</taxon>
        <taxon>Bacillaceae</taxon>
        <taxon>Lederbergia</taxon>
    </lineage>
</organism>
<reference evidence="9 10" key="1">
    <citation type="submission" date="2021-05" db="EMBL/GenBank/DDBJ databases">
        <title>Novel Bacillus species.</title>
        <authorList>
            <person name="Liu G."/>
        </authorList>
    </citation>
    <scope>NUCLEOTIDE SEQUENCE [LARGE SCALE GENOMIC DNA]</scope>
    <source>
        <strain evidence="9 10">FJAT-49682</strain>
    </source>
</reference>
<comment type="subcellular location">
    <subcellularLocation>
        <location evidence="1 7">Cell membrane</location>
        <topology evidence="1 7">Multi-pass membrane protein</topology>
    </subcellularLocation>
</comment>
<dbReference type="EMBL" id="JAGYPN010000003">
    <property type="protein sequence ID" value="MBS4224125.1"/>
    <property type="molecule type" value="Genomic_DNA"/>
</dbReference>
<comment type="similarity">
    <text evidence="7">Belongs to the binding-protein-dependent transport system permease family.</text>
</comment>
<keyword evidence="6 7" id="KW-0472">Membrane</keyword>
<dbReference type="InterPro" id="IPR000515">
    <property type="entry name" value="MetI-like"/>
</dbReference>
<evidence type="ECO:0000313" key="9">
    <source>
        <dbReference type="EMBL" id="MBS4224125.1"/>
    </source>
</evidence>
<feature type="transmembrane region" description="Helical" evidence="7">
    <location>
        <begin position="30"/>
        <end position="55"/>
    </location>
</feature>
<evidence type="ECO:0000256" key="5">
    <source>
        <dbReference type="ARBA" id="ARBA00022989"/>
    </source>
</evidence>
<dbReference type="InterPro" id="IPR035906">
    <property type="entry name" value="MetI-like_sf"/>
</dbReference>